<dbReference type="SUPFAM" id="SSF46689">
    <property type="entry name" value="Homeodomain-like"/>
    <property type="match status" value="1"/>
</dbReference>
<evidence type="ECO:0000313" key="7">
    <source>
        <dbReference type="Proteomes" id="UP001321486"/>
    </source>
</evidence>
<evidence type="ECO:0000256" key="3">
    <source>
        <dbReference type="ARBA" id="ARBA00023163"/>
    </source>
</evidence>
<dbReference type="Gene3D" id="1.10.357.10">
    <property type="entry name" value="Tetracycline Repressor, domain 2"/>
    <property type="match status" value="1"/>
</dbReference>
<evidence type="ECO:0000256" key="1">
    <source>
        <dbReference type="ARBA" id="ARBA00023015"/>
    </source>
</evidence>
<dbReference type="InterPro" id="IPR001647">
    <property type="entry name" value="HTH_TetR"/>
</dbReference>
<dbReference type="EMBL" id="AP027732">
    <property type="protein sequence ID" value="BDZ48839.1"/>
    <property type="molecule type" value="Genomic_DNA"/>
</dbReference>
<proteinExistence type="predicted"/>
<dbReference type="InterPro" id="IPR041583">
    <property type="entry name" value="TetR_C_31"/>
</dbReference>
<accession>A0ABN6XUY2</accession>
<dbReference type="PROSITE" id="PS50977">
    <property type="entry name" value="HTH_TETR_2"/>
    <property type="match status" value="1"/>
</dbReference>
<keyword evidence="7" id="KW-1185">Reference proteome</keyword>
<evidence type="ECO:0000313" key="6">
    <source>
        <dbReference type="EMBL" id="BDZ48839.1"/>
    </source>
</evidence>
<keyword evidence="2 4" id="KW-0238">DNA-binding</keyword>
<keyword evidence="3" id="KW-0804">Transcription</keyword>
<feature type="domain" description="HTH tetR-type" evidence="5">
    <location>
        <begin position="12"/>
        <end position="72"/>
    </location>
</feature>
<dbReference type="RefSeq" id="WP_286345748.1">
    <property type="nucleotide sequence ID" value="NZ_AP027732.1"/>
</dbReference>
<gene>
    <name evidence="6" type="ORF">GCM10025867_10800</name>
</gene>
<evidence type="ECO:0000256" key="2">
    <source>
        <dbReference type="ARBA" id="ARBA00023125"/>
    </source>
</evidence>
<reference evidence="7" key="1">
    <citation type="journal article" date="2019" name="Int. J. Syst. Evol. Microbiol.">
        <title>The Global Catalogue of Microorganisms (GCM) 10K type strain sequencing project: providing services to taxonomists for standard genome sequencing and annotation.</title>
        <authorList>
            <consortium name="The Broad Institute Genomics Platform"/>
            <consortium name="The Broad Institute Genome Sequencing Center for Infectious Disease"/>
            <person name="Wu L."/>
            <person name="Ma J."/>
        </authorList>
    </citation>
    <scope>NUCLEOTIDE SEQUENCE [LARGE SCALE GENOMIC DNA]</scope>
    <source>
        <strain evidence="7">NBRC 108728</strain>
    </source>
</reference>
<sequence length="211" mass="22618">MVKTDGRLERGVLTRERILDAAIEMIAKGGQAAATQRNVAEEAGVSLASVTYHFSTAKELLIAAMRRAAGIAITRIQANESRILAGELSLEDATVEYIAIHRSGEFAAGIVAMELSMAAVRDPELRDSGEANIEALRSSYEQFLPVSGLDDAAAAAFTGLLFLELGSNRSADSDETRRRVRTMIDVFGLADGVERHRRSMNESPAEGAPAP</sequence>
<evidence type="ECO:0000256" key="4">
    <source>
        <dbReference type="PROSITE-ProRule" id="PRU00335"/>
    </source>
</evidence>
<evidence type="ECO:0000259" key="5">
    <source>
        <dbReference type="PROSITE" id="PS50977"/>
    </source>
</evidence>
<name>A0ABN6XUY2_9MICO</name>
<dbReference type="Pfam" id="PF17940">
    <property type="entry name" value="TetR_C_31"/>
    <property type="match status" value="1"/>
</dbReference>
<dbReference type="PANTHER" id="PTHR30055:SF234">
    <property type="entry name" value="HTH-TYPE TRANSCRIPTIONAL REGULATOR BETI"/>
    <property type="match status" value="1"/>
</dbReference>
<protein>
    <recommendedName>
        <fullName evidence="5">HTH tetR-type domain-containing protein</fullName>
    </recommendedName>
</protein>
<dbReference type="InterPro" id="IPR050109">
    <property type="entry name" value="HTH-type_TetR-like_transc_reg"/>
</dbReference>
<dbReference type="Pfam" id="PF00440">
    <property type="entry name" value="TetR_N"/>
    <property type="match status" value="1"/>
</dbReference>
<dbReference type="InterPro" id="IPR009057">
    <property type="entry name" value="Homeodomain-like_sf"/>
</dbReference>
<dbReference type="PRINTS" id="PR00455">
    <property type="entry name" value="HTHTETR"/>
</dbReference>
<organism evidence="6 7">
    <name type="scientific">Frondihabitans sucicola</name>
    <dbReference type="NCBI Taxonomy" id="1268041"/>
    <lineage>
        <taxon>Bacteria</taxon>
        <taxon>Bacillati</taxon>
        <taxon>Actinomycetota</taxon>
        <taxon>Actinomycetes</taxon>
        <taxon>Micrococcales</taxon>
        <taxon>Microbacteriaceae</taxon>
        <taxon>Frondihabitans</taxon>
    </lineage>
</organism>
<dbReference type="Proteomes" id="UP001321486">
    <property type="component" value="Chromosome"/>
</dbReference>
<feature type="DNA-binding region" description="H-T-H motif" evidence="4">
    <location>
        <begin position="35"/>
        <end position="54"/>
    </location>
</feature>
<dbReference type="PANTHER" id="PTHR30055">
    <property type="entry name" value="HTH-TYPE TRANSCRIPTIONAL REGULATOR RUTR"/>
    <property type="match status" value="1"/>
</dbReference>
<keyword evidence="1" id="KW-0805">Transcription regulation</keyword>